<evidence type="ECO:0000256" key="3">
    <source>
        <dbReference type="ARBA" id="ARBA00022448"/>
    </source>
</evidence>
<evidence type="ECO:0000313" key="8">
    <source>
        <dbReference type="EMBL" id="OGG14053.1"/>
    </source>
</evidence>
<comment type="cofactor">
    <cofactor evidence="1">
        <name>FMN</name>
        <dbReference type="ChEBI" id="CHEBI:58210"/>
    </cofactor>
</comment>
<dbReference type="InterPro" id="IPR008254">
    <property type="entry name" value="Flavodoxin/NO_synth"/>
</dbReference>
<proteinExistence type="inferred from homology"/>
<evidence type="ECO:0000256" key="1">
    <source>
        <dbReference type="ARBA" id="ARBA00001917"/>
    </source>
</evidence>
<evidence type="ECO:0000256" key="4">
    <source>
        <dbReference type="ARBA" id="ARBA00022630"/>
    </source>
</evidence>
<accession>A0A1F5ZNU9</accession>
<keyword evidence="3" id="KW-0813">Transport</keyword>
<evidence type="ECO:0000256" key="5">
    <source>
        <dbReference type="ARBA" id="ARBA00022643"/>
    </source>
</evidence>
<dbReference type="Pfam" id="PF00258">
    <property type="entry name" value="Flavodoxin_1"/>
    <property type="match status" value="1"/>
</dbReference>
<evidence type="ECO:0000313" key="9">
    <source>
        <dbReference type="Proteomes" id="UP000176923"/>
    </source>
</evidence>
<dbReference type="PROSITE" id="PS50902">
    <property type="entry name" value="FLAVODOXIN_LIKE"/>
    <property type="match status" value="1"/>
</dbReference>
<dbReference type="PANTHER" id="PTHR42809:SF1">
    <property type="entry name" value="FLAVODOXIN 1"/>
    <property type="match status" value="1"/>
</dbReference>
<comment type="caution">
    <text evidence="8">The sequence shown here is derived from an EMBL/GenBank/DDBJ whole genome shotgun (WGS) entry which is preliminary data.</text>
</comment>
<dbReference type="InterPro" id="IPR050619">
    <property type="entry name" value="Flavodoxin"/>
</dbReference>
<comment type="similarity">
    <text evidence="2">Belongs to the flavodoxin family.</text>
</comment>
<keyword evidence="4" id="KW-0285">Flavoprotein</keyword>
<protein>
    <recommendedName>
        <fullName evidence="7">Flavodoxin-like domain-containing protein</fullName>
    </recommendedName>
</protein>
<feature type="domain" description="Flavodoxin-like" evidence="7">
    <location>
        <begin position="3"/>
        <end position="148"/>
    </location>
</feature>
<dbReference type="SUPFAM" id="SSF52218">
    <property type="entry name" value="Flavoproteins"/>
    <property type="match status" value="1"/>
</dbReference>
<evidence type="ECO:0000256" key="6">
    <source>
        <dbReference type="ARBA" id="ARBA00022982"/>
    </source>
</evidence>
<evidence type="ECO:0000259" key="7">
    <source>
        <dbReference type="PROSITE" id="PS50902"/>
    </source>
</evidence>
<dbReference type="PANTHER" id="PTHR42809">
    <property type="entry name" value="FLAVODOXIN 2"/>
    <property type="match status" value="1"/>
</dbReference>
<keyword evidence="5" id="KW-0288">FMN</keyword>
<dbReference type="GO" id="GO:0010181">
    <property type="term" value="F:FMN binding"/>
    <property type="evidence" value="ECO:0007669"/>
    <property type="project" value="InterPro"/>
</dbReference>
<keyword evidence="6" id="KW-0249">Electron transport</keyword>
<reference evidence="8 9" key="1">
    <citation type="journal article" date="2016" name="Nat. Commun.">
        <title>Thousands of microbial genomes shed light on interconnected biogeochemical processes in an aquifer system.</title>
        <authorList>
            <person name="Anantharaman K."/>
            <person name="Brown C.T."/>
            <person name="Hug L.A."/>
            <person name="Sharon I."/>
            <person name="Castelle C.J."/>
            <person name="Probst A.J."/>
            <person name="Thomas B.C."/>
            <person name="Singh A."/>
            <person name="Wilkins M.J."/>
            <person name="Karaoz U."/>
            <person name="Brodie E.L."/>
            <person name="Williams K.H."/>
            <person name="Hubbard S.S."/>
            <person name="Banfield J.F."/>
        </authorList>
    </citation>
    <scope>NUCLEOTIDE SEQUENCE [LARGE SCALE GENOMIC DNA]</scope>
</reference>
<gene>
    <name evidence="8" type="ORF">A3D77_00915</name>
</gene>
<evidence type="ECO:0000256" key="2">
    <source>
        <dbReference type="ARBA" id="ARBA00005267"/>
    </source>
</evidence>
<dbReference type="EMBL" id="MFJL01000029">
    <property type="protein sequence ID" value="OGG14053.1"/>
    <property type="molecule type" value="Genomic_DNA"/>
</dbReference>
<dbReference type="AlphaFoldDB" id="A0A1F5ZNU9"/>
<organism evidence="8 9">
    <name type="scientific">Candidatus Gottesmanbacteria bacterium RIFCSPHIGHO2_02_FULL_39_11</name>
    <dbReference type="NCBI Taxonomy" id="1798382"/>
    <lineage>
        <taxon>Bacteria</taxon>
        <taxon>Candidatus Gottesmaniibacteriota</taxon>
    </lineage>
</organism>
<name>A0A1F5ZNU9_9BACT</name>
<dbReference type="InterPro" id="IPR029039">
    <property type="entry name" value="Flavoprotein-like_sf"/>
</dbReference>
<dbReference type="Gene3D" id="3.40.50.360">
    <property type="match status" value="1"/>
</dbReference>
<dbReference type="Proteomes" id="UP000176923">
    <property type="component" value="Unassembled WGS sequence"/>
</dbReference>
<sequence>MNILLIYATNSGGTFISSEIISESLKAKGHTITVKNAKDAQPADMDAPDLIILGSPSWMYEGMDGHPHDEMMHFFDRCKGKTVEGKKFAVYGLGDSSYPNFCGAVKHLENFIAELKGVLVVNSLRIDGFFFAEEKSRKMVEVWTENLSTKL</sequence>
<dbReference type="STRING" id="1798382.A3D77_00915"/>